<dbReference type="EMBL" id="UINC01007254">
    <property type="protein sequence ID" value="SVA32292.1"/>
    <property type="molecule type" value="Genomic_DNA"/>
</dbReference>
<gene>
    <name evidence="1" type="ORF">METZ01_LOCUS85146</name>
</gene>
<proteinExistence type="predicted"/>
<evidence type="ECO:0000313" key="1">
    <source>
        <dbReference type="EMBL" id="SVA32292.1"/>
    </source>
</evidence>
<organism evidence="1">
    <name type="scientific">marine metagenome</name>
    <dbReference type="NCBI Taxonomy" id="408172"/>
    <lineage>
        <taxon>unclassified sequences</taxon>
        <taxon>metagenomes</taxon>
        <taxon>ecological metagenomes</taxon>
    </lineage>
</organism>
<sequence length="78" mass="8766">MEVKKGGSVGRIAKSVLEAGVRLNFGIAGLELLGEPLIHYQISEELMISEQHVRRESQRHGIQVQDWRGDFERAALKP</sequence>
<reference evidence="1" key="1">
    <citation type="submission" date="2018-05" db="EMBL/GenBank/DDBJ databases">
        <authorList>
            <person name="Lanie J.A."/>
            <person name="Ng W.-L."/>
            <person name="Kazmierczak K.M."/>
            <person name="Andrzejewski T.M."/>
            <person name="Davidsen T.M."/>
            <person name="Wayne K.J."/>
            <person name="Tettelin H."/>
            <person name="Glass J.I."/>
            <person name="Rusch D."/>
            <person name="Podicherti R."/>
            <person name="Tsui H.-C.T."/>
            <person name="Winkler M.E."/>
        </authorList>
    </citation>
    <scope>NUCLEOTIDE SEQUENCE</scope>
</reference>
<protein>
    <submittedName>
        <fullName evidence="1">Uncharacterized protein</fullName>
    </submittedName>
</protein>
<dbReference type="AlphaFoldDB" id="A0A381UVX0"/>
<accession>A0A381UVX0</accession>
<name>A0A381UVX0_9ZZZZ</name>